<organism evidence="1 2">
    <name type="scientific">Actinospica acidithermotolerans</name>
    <dbReference type="NCBI Taxonomy" id="2828514"/>
    <lineage>
        <taxon>Bacteria</taxon>
        <taxon>Bacillati</taxon>
        <taxon>Actinomycetota</taxon>
        <taxon>Actinomycetes</taxon>
        <taxon>Catenulisporales</taxon>
        <taxon>Actinospicaceae</taxon>
        <taxon>Actinospica</taxon>
    </lineage>
</organism>
<dbReference type="InterPro" id="IPR023393">
    <property type="entry name" value="START-like_dom_sf"/>
</dbReference>
<evidence type="ECO:0000313" key="2">
    <source>
        <dbReference type="Proteomes" id="UP000676325"/>
    </source>
</evidence>
<accession>A0A941E7Y6</accession>
<dbReference type="AlphaFoldDB" id="A0A941E7Y6"/>
<comment type="caution">
    <text evidence="1">The sequence shown here is derived from an EMBL/GenBank/DDBJ whole genome shotgun (WGS) entry which is preliminary data.</text>
</comment>
<dbReference type="RefSeq" id="WP_212516728.1">
    <property type="nucleotide sequence ID" value="NZ_JAGSOH010000007.1"/>
</dbReference>
<sequence length="153" mass="16724">MNRPVETVWALLSDPERYRTWVPGTVESTGRLGQWPQVGSALAYRVGVGRLTLPGRTVVRVCEPPTRLELEAILGKAGSARIAIRLTRWGRDTLVIVDEHPLRGPAASLHIAPFEFVLHLRHRLLLARLASAVEEAPPAPEREHAASGGGEHG</sequence>
<proteinExistence type="predicted"/>
<dbReference type="Gene3D" id="3.30.530.20">
    <property type="match status" value="1"/>
</dbReference>
<gene>
    <name evidence="1" type="ORF">KDK95_04590</name>
</gene>
<evidence type="ECO:0000313" key="1">
    <source>
        <dbReference type="EMBL" id="MBR7825573.1"/>
    </source>
</evidence>
<dbReference type="SUPFAM" id="SSF55961">
    <property type="entry name" value="Bet v1-like"/>
    <property type="match status" value="1"/>
</dbReference>
<name>A0A941E7Y6_9ACTN</name>
<protein>
    <submittedName>
        <fullName evidence="1">SRPBCC family protein</fullName>
    </submittedName>
</protein>
<dbReference type="CDD" id="cd07812">
    <property type="entry name" value="SRPBCC"/>
    <property type="match status" value="1"/>
</dbReference>
<dbReference type="Proteomes" id="UP000676325">
    <property type="component" value="Unassembled WGS sequence"/>
</dbReference>
<dbReference type="Pfam" id="PF10604">
    <property type="entry name" value="Polyketide_cyc2"/>
    <property type="match status" value="1"/>
</dbReference>
<reference evidence="1" key="1">
    <citation type="submission" date="2021-04" db="EMBL/GenBank/DDBJ databases">
        <title>Genome based classification of Actinospica acidithermotolerans sp. nov., an actinobacterium isolated from an Indonesian hot spring.</title>
        <authorList>
            <person name="Kusuma A.B."/>
            <person name="Putra K.E."/>
            <person name="Nafisah S."/>
            <person name="Loh J."/>
            <person name="Nouioui I."/>
            <person name="Goodfellow M."/>
        </authorList>
    </citation>
    <scope>NUCLEOTIDE SEQUENCE</scope>
    <source>
        <strain evidence="1">MGRD01-02</strain>
    </source>
</reference>
<dbReference type="InterPro" id="IPR019587">
    <property type="entry name" value="Polyketide_cyclase/dehydratase"/>
</dbReference>
<keyword evidence="2" id="KW-1185">Reference proteome</keyword>
<dbReference type="EMBL" id="JAGSOH010000007">
    <property type="protein sequence ID" value="MBR7825573.1"/>
    <property type="molecule type" value="Genomic_DNA"/>
</dbReference>